<dbReference type="InterPro" id="IPR045853">
    <property type="entry name" value="Pep_chain_release_fac_I_sf"/>
</dbReference>
<dbReference type="InterPro" id="IPR000352">
    <property type="entry name" value="Pep_chain_release_fac_I"/>
</dbReference>
<feature type="region of interest" description="Disordered" evidence="3">
    <location>
        <begin position="200"/>
        <end position="220"/>
    </location>
</feature>
<dbReference type="InterPro" id="IPR050057">
    <property type="entry name" value="Prokaryotic/Mito_RF"/>
</dbReference>
<dbReference type="AlphaFoldDB" id="A0A3A4ZDS4"/>
<evidence type="ECO:0000313" key="5">
    <source>
        <dbReference type="EMBL" id="RJR27365.1"/>
    </source>
</evidence>
<gene>
    <name evidence="5" type="ORF">C4561_02320</name>
</gene>
<feature type="domain" description="Prokaryotic-type class I peptide chain release factors" evidence="4">
    <location>
        <begin position="125"/>
        <end position="191"/>
    </location>
</feature>
<accession>A0A3A4ZDS4</accession>
<name>A0A3A4ZDS4_UNCKA</name>
<feature type="region of interest" description="Disordered" evidence="3">
    <location>
        <begin position="40"/>
        <end position="86"/>
    </location>
</feature>
<evidence type="ECO:0000313" key="6">
    <source>
        <dbReference type="Proteomes" id="UP000265540"/>
    </source>
</evidence>
<organism evidence="5 6">
    <name type="scientific">candidate division WWE3 bacterium</name>
    <dbReference type="NCBI Taxonomy" id="2053526"/>
    <lineage>
        <taxon>Bacteria</taxon>
        <taxon>Katanobacteria</taxon>
    </lineage>
</organism>
<comment type="caution">
    <text evidence="5">The sequence shown here is derived from an EMBL/GenBank/DDBJ whole genome shotgun (WGS) entry which is preliminary data.</text>
</comment>
<dbReference type="Proteomes" id="UP000265540">
    <property type="component" value="Unassembled WGS sequence"/>
</dbReference>
<proteinExistence type="inferred from homology"/>
<dbReference type="PANTHER" id="PTHR43804:SF7">
    <property type="entry name" value="LD18447P"/>
    <property type="match status" value="1"/>
</dbReference>
<evidence type="ECO:0000256" key="3">
    <source>
        <dbReference type="SAM" id="MobiDB-lite"/>
    </source>
</evidence>
<dbReference type="EMBL" id="QZJF01000012">
    <property type="protein sequence ID" value="RJR27365.1"/>
    <property type="molecule type" value="Genomic_DNA"/>
</dbReference>
<evidence type="ECO:0000256" key="1">
    <source>
        <dbReference type="ARBA" id="ARBA00010835"/>
    </source>
</evidence>
<dbReference type="PANTHER" id="PTHR43804">
    <property type="entry name" value="LD18447P"/>
    <property type="match status" value="1"/>
</dbReference>
<feature type="compositionally biased region" description="Basic and acidic residues" evidence="3">
    <location>
        <begin position="74"/>
        <end position="86"/>
    </location>
</feature>
<dbReference type="Gene3D" id="3.30.160.20">
    <property type="match status" value="1"/>
</dbReference>
<dbReference type="Pfam" id="PF00472">
    <property type="entry name" value="RF-1"/>
    <property type="match status" value="1"/>
</dbReference>
<evidence type="ECO:0000259" key="4">
    <source>
        <dbReference type="Pfam" id="PF00472"/>
    </source>
</evidence>
<feature type="compositionally biased region" description="Basic and acidic residues" evidence="3">
    <location>
        <begin position="204"/>
        <end position="220"/>
    </location>
</feature>
<dbReference type="SUPFAM" id="SSF75620">
    <property type="entry name" value="Release factor"/>
    <property type="match status" value="1"/>
</dbReference>
<dbReference type="GO" id="GO:0003747">
    <property type="term" value="F:translation release factor activity"/>
    <property type="evidence" value="ECO:0007669"/>
    <property type="project" value="InterPro"/>
</dbReference>
<keyword evidence="2" id="KW-0488">Methylation</keyword>
<reference evidence="5 6" key="1">
    <citation type="journal article" date="2017" name="ISME J.">
        <title>Energy and carbon metabolisms in a deep terrestrial subsurface fluid microbial community.</title>
        <authorList>
            <person name="Momper L."/>
            <person name="Jungbluth S.P."/>
            <person name="Lee M.D."/>
            <person name="Amend J.P."/>
        </authorList>
    </citation>
    <scope>NUCLEOTIDE SEQUENCE [LARGE SCALE GENOMIC DNA]</scope>
    <source>
        <strain evidence="5">SURF_46</strain>
    </source>
</reference>
<protein>
    <submittedName>
        <fullName evidence="5">Peptide chain release factor-like protein</fullName>
    </submittedName>
</protein>
<sequence length="220" mass="24781">MNQPRPQKRMKLRKLQEVKTGSFLTHTKKMTLNPEDYYGIEDELFPGKTGGGSGGKKKERSPTSKTSQAARNRHKEEAMRNRHEESINAVAGVVENLVRGKSPQETEQCLGDYIAWVNLCLQTGEVDIDESDLKVETFRSGGAGGQNVNKVSSGARVRHHITGIFVESSQERDQPKNIEEAKDILNEKLRDHLGNWRTILQDGDPGKAPRELTREDFEKK</sequence>
<comment type="similarity">
    <text evidence="1">Belongs to the prokaryotic/mitochondrial release factor family.</text>
</comment>
<evidence type="ECO:0000256" key="2">
    <source>
        <dbReference type="ARBA" id="ARBA00022481"/>
    </source>
</evidence>